<dbReference type="PANTHER" id="PTHR36114">
    <property type="entry name" value="16.7 KDA PROTEIN IN WHIE LOCUS"/>
    <property type="match status" value="1"/>
</dbReference>
<protein>
    <submittedName>
        <fullName evidence="10">Unannotated protein</fullName>
    </submittedName>
</protein>
<dbReference type="InterPro" id="IPR014710">
    <property type="entry name" value="RmlC-like_jellyroll"/>
</dbReference>
<evidence type="ECO:0000313" key="2">
    <source>
        <dbReference type="EMBL" id="CAB4332067.1"/>
    </source>
</evidence>
<name>A0A6J7UY49_9ZZZZ</name>
<dbReference type="EMBL" id="CAFABH010000032">
    <property type="protein sequence ID" value="CAB4832674.1"/>
    <property type="molecule type" value="Genomic_DNA"/>
</dbReference>
<proteinExistence type="predicted"/>
<evidence type="ECO:0000313" key="9">
    <source>
        <dbReference type="EMBL" id="CAB4977093.1"/>
    </source>
</evidence>
<dbReference type="EMBL" id="CAFBNH010000009">
    <property type="protein sequence ID" value="CAB4953379.1"/>
    <property type="molecule type" value="Genomic_DNA"/>
</dbReference>
<sequence>MNVNIPVPGADPIIFNLDDMKKEMLEALTRGSHPTGRFLNGRIVVVLATPDNGTAKDVAIGLSAIPAGLSTEEHFHPAEEIATVLAGKGTIYIDDVPFEVGPGSVIYTPSMARHRTEVTGDEVYLSWWMYSPAGSESRWLPSKGFEEPIATKK</sequence>
<accession>A0A6J7UY49</accession>
<dbReference type="InterPro" id="IPR011051">
    <property type="entry name" value="RmlC_Cupin_sf"/>
</dbReference>
<dbReference type="EMBL" id="CAEZZW010000007">
    <property type="protein sequence ID" value="CAB4785381.1"/>
    <property type="molecule type" value="Genomic_DNA"/>
</dbReference>
<evidence type="ECO:0000313" key="5">
    <source>
        <dbReference type="EMBL" id="CAB4785381.1"/>
    </source>
</evidence>
<evidence type="ECO:0000313" key="8">
    <source>
        <dbReference type="EMBL" id="CAB4953379.1"/>
    </source>
</evidence>
<dbReference type="Gene3D" id="2.60.120.10">
    <property type="entry name" value="Jelly Rolls"/>
    <property type="match status" value="1"/>
</dbReference>
<dbReference type="Pfam" id="PF07883">
    <property type="entry name" value="Cupin_2"/>
    <property type="match status" value="1"/>
</dbReference>
<dbReference type="PANTHER" id="PTHR36114:SF1">
    <property type="entry name" value="16.7 KDA PROTEIN IN WHIE LOCUS"/>
    <property type="match status" value="1"/>
</dbReference>
<evidence type="ECO:0000313" key="10">
    <source>
        <dbReference type="EMBL" id="CAB5070821.1"/>
    </source>
</evidence>
<evidence type="ECO:0000313" key="4">
    <source>
        <dbReference type="EMBL" id="CAB4725733.1"/>
    </source>
</evidence>
<dbReference type="EMBL" id="CAEZXO010000003">
    <property type="protein sequence ID" value="CAB4690677.1"/>
    <property type="molecule type" value="Genomic_DNA"/>
</dbReference>
<dbReference type="InterPro" id="IPR052044">
    <property type="entry name" value="PKS_Associated_Protein"/>
</dbReference>
<dbReference type="EMBL" id="CAFBQX010000002">
    <property type="protein sequence ID" value="CAB5070821.1"/>
    <property type="molecule type" value="Genomic_DNA"/>
</dbReference>
<evidence type="ECO:0000313" key="6">
    <source>
        <dbReference type="EMBL" id="CAB4832674.1"/>
    </source>
</evidence>
<dbReference type="AlphaFoldDB" id="A0A6J7UY49"/>
<organism evidence="10">
    <name type="scientific">freshwater metagenome</name>
    <dbReference type="NCBI Taxonomy" id="449393"/>
    <lineage>
        <taxon>unclassified sequences</taxon>
        <taxon>metagenomes</taxon>
        <taxon>ecological metagenomes</taxon>
    </lineage>
</organism>
<reference evidence="10" key="1">
    <citation type="submission" date="2020-05" db="EMBL/GenBank/DDBJ databases">
        <authorList>
            <person name="Chiriac C."/>
            <person name="Salcher M."/>
            <person name="Ghai R."/>
            <person name="Kavagutti S V."/>
        </authorList>
    </citation>
    <scope>NUCLEOTIDE SEQUENCE</scope>
</reference>
<dbReference type="EMBL" id="CAEZYM010000007">
    <property type="protein sequence ID" value="CAB4725733.1"/>
    <property type="molecule type" value="Genomic_DNA"/>
</dbReference>
<evidence type="ECO:0000313" key="7">
    <source>
        <dbReference type="EMBL" id="CAB4865411.1"/>
    </source>
</evidence>
<evidence type="ECO:0000313" key="3">
    <source>
        <dbReference type="EMBL" id="CAB4690677.1"/>
    </source>
</evidence>
<dbReference type="EMBL" id="CAFBOC010000008">
    <property type="protein sequence ID" value="CAB4977093.1"/>
    <property type="molecule type" value="Genomic_DNA"/>
</dbReference>
<feature type="domain" description="Cupin type-2" evidence="1">
    <location>
        <begin position="64"/>
        <end position="125"/>
    </location>
</feature>
<gene>
    <name evidence="3" type="ORF">UFOPK2510_00668</name>
    <name evidence="4" type="ORF">UFOPK2718_00879</name>
    <name evidence="5" type="ORF">UFOPK2936_01249</name>
    <name evidence="6" type="ORF">UFOPK3174_01367</name>
    <name evidence="7" type="ORF">UFOPK3328_00736</name>
    <name evidence="8" type="ORF">UFOPK3779_01373</name>
    <name evidence="9" type="ORF">UFOPK3913_00868</name>
    <name evidence="2" type="ORF">UFOPK4107_00278</name>
    <name evidence="10" type="ORF">UFOPK4403_00468</name>
</gene>
<dbReference type="SUPFAM" id="SSF51182">
    <property type="entry name" value="RmlC-like cupins"/>
    <property type="match status" value="1"/>
</dbReference>
<evidence type="ECO:0000259" key="1">
    <source>
        <dbReference type="Pfam" id="PF07883"/>
    </source>
</evidence>
<dbReference type="EMBL" id="CAESAE010000002">
    <property type="protein sequence ID" value="CAB4332067.1"/>
    <property type="molecule type" value="Genomic_DNA"/>
</dbReference>
<dbReference type="EMBL" id="CAFBLD010000004">
    <property type="protein sequence ID" value="CAB4865411.1"/>
    <property type="molecule type" value="Genomic_DNA"/>
</dbReference>
<dbReference type="InterPro" id="IPR013096">
    <property type="entry name" value="Cupin_2"/>
</dbReference>